<feature type="transmembrane region" description="Helical" evidence="6">
    <location>
        <begin position="133"/>
        <end position="165"/>
    </location>
</feature>
<evidence type="ECO:0000256" key="6">
    <source>
        <dbReference type="SAM" id="Phobius"/>
    </source>
</evidence>
<evidence type="ECO:0000256" key="4">
    <source>
        <dbReference type="ARBA" id="ARBA00022989"/>
    </source>
</evidence>
<dbReference type="EMBL" id="CP070499">
    <property type="protein sequence ID" value="QSB17457.1"/>
    <property type="molecule type" value="Genomic_DNA"/>
</dbReference>
<evidence type="ECO:0000256" key="2">
    <source>
        <dbReference type="ARBA" id="ARBA00022475"/>
    </source>
</evidence>
<dbReference type="AlphaFoldDB" id="A0A895YHY6"/>
<name>A0A895YHY6_9ACTN</name>
<dbReference type="PANTHER" id="PTHR30213:SF1">
    <property type="entry name" value="INNER MEMBRANE PROTEIN YHJD"/>
    <property type="match status" value="1"/>
</dbReference>
<evidence type="ECO:0000313" key="7">
    <source>
        <dbReference type="EMBL" id="QSB17457.1"/>
    </source>
</evidence>
<accession>A0A895YHY6</accession>
<feature type="transmembrane region" description="Helical" evidence="6">
    <location>
        <begin position="92"/>
        <end position="112"/>
    </location>
</feature>
<dbReference type="InterPro" id="IPR017039">
    <property type="entry name" value="Virul_fac_BrkB"/>
</dbReference>
<keyword evidence="8" id="KW-1185">Reference proteome</keyword>
<dbReference type="KEGG" id="nhy:JQS43_19890"/>
<evidence type="ECO:0000256" key="1">
    <source>
        <dbReference type="ARBA" id="ARBA00004651"/>
    </source>
</evidence>
<feature type="transmembrane region" description="Helical" evidence="6">
    <location>
        <begin position="247"/>
        <end position="268"/>
    </location>
</feature>
<reference evidence="7" key="1">
    <citation type="submission" date="2021-02" db="EMBL/GenBank/DDBJ databases">
        <title>Natrosporangium hydrolyticum gen. nov., sp. nov, a haloalkaliphilic actinobacterium from a soda solonchak soil.</title>
        <authorList>
            <person name="Sorokin D.Y."/>
            <person name="Khijniak T.V."/>
            <person name="Zakharycheva A.P."/>
            <person name="Boueva O.V."/>
            <person name="Ariskina E.V."/>
            <person name="Hahnke R.L."/>
            <person name="Bunk B."/>
            <person name="Sproer C."/>
            <person name="Schumann P."/>
            <person name="Evtushenko L.I."/>
            <person name="Kublanov I.V."/>
        </authorList>
    </citation>
    <scope>NUCLEOTIDE SEQUENCE</scope>
    <source>
        <strain evidence="7">DSM 106523</strain>
    </source>
</reference>
<dbReference type="Pfam" id="PF03631">
    <property type="entry name" value="Virul_fac_BrkB"/>
    <property type="match status" value="1"/>
</dbReference>
<keyword evidence="4 6" id="KW-1133">Transmembrane helix</keyword>
<dbReference type="GO" id="GO:0005886">
    <property type="term" value="C:plasma membrane"/>
    <property type="evidence" value="ECO:0007669"/>
    <property type="project" value="UniProtKB-SubCell"/>
</dbReference>
<keyword evidence="5 6" id="KW-0472">Membrane</keyword>
<gene>
    <name evidence="7" type="ORF">JQS43_19890</name>
</gene>
<protein>
    <submittedName>
        <fullName evidence="7">YihY/virulence factor BrkB family protein</fullName>
    </submittedName>
</protein>
<comment type="subcellular location">
    <subcellularLocation>
        <location evidence="1">Cell membrane</location>
        <topology evidence="1">Multi-pass membrane protein</topology>
    </subcellularLocation>
</comment>
<organism evidence="7 8">
    <name type="scientific">Natronosporangium hydrolyticum</name>
    <dbReference type="NCBI Taxonomy" id="2811111"/>
    <lineage>
        <taxon>Bacteria</taxon>
        <taxon>Bacillati</taxon>
        <taxon>Actinomycetota</taxon>
        <taxon>Actinomycetes</taxon>
        <taxon>Micromonosporales</taxon>
        <taxon>Micromonosporaceae</taxon>
        <taxon>Natronosporangium</taxon>
    </lineage>
</organism>
<evidence type="ECO:0000256" key="5">
    <source>
        <dbReference type="ARBA" id="ARBA00023136"/>
    </source>
</evidence>
<sequence length="295" mass="32333">MAYRFWCRLQRRHGSVRRLVRAGKRYRQADGRRLAAAVSYYGFFATFAMVLLGFAALGYVVDDPGVQGAVQRFLDENLPRVDTDAVRDAREATGLIAFASLLVIGLLWVDSLRSSVRAIWRIEEYPGGFFRRWFIDGLALVGLGTLLAVSLTVALGAEALLGWLVELIRAGELAPAEWLLLVVRFGLNFSVNTILAIAALTLLPRLRMPLRRVLPPALLVAAGAEFLTSVGRLVVDRAEYNPAFQVVAGAAGLLVFLLILNQLILFAASLTATAEQGRVVDLARRNGLRGSYYAS</sequence>
<dbReference type="PANTHER" id="PTHR30213">
    <property type="entry name" value="INNER MEMBRANE PROTEIN YHJD"/>
    <property type="match status" value="1"/>
</dbReference>
<dbReference type="PIRSF" id="PIRSF035875">
    <property type="entry name" value="RNase_BN"/>
    <property type="match status" value="1"/>
</dbReference>
<evidence type="ECO:0000313" key="8">
    <source>
        <dbReference type="Proteomes" id="UP000662857"/>
    </source>
</evidence>
<keyword evidence="3 6" id="KW-0812">Transmembrane</keyword>
<dbReference type="Proteomes" id="UP000662857">
    <property type="component" value="Chromosome"/>
</dbReference>
<proteinExistence type="predicted"/>
<evidence type="ECO:0000256" key="3">
    <source>
        <dbReference type="ARBA" id="ARBA00022692"/>
    </source>
</evidence>
<feature type="transmembrane region" description="Helical" evidence="6">
    <location>
        <begin position="34"/>
        <end position="61"/>
    </location>
</feature>
<feature type="transmembrane region" description="Helical" evidence="6">
    <location>
        <begin position="185"/>
        <end position="204"/>
    </location>
</feature>
<keyword evidence="2" id="KW-1003">Cell membrane</keyword>